<sequence>MDTAEILKKVRRIEMKTRGLSNHIFSGEYHSAFKGRGMSFSEVREYQFGDDVRSIDWNVTARFNHPFVKIFEEERELTVMLLVDVSESSVFGTVHQNKRNLTTEICAVLAFSAINNNDKVGVIFFSDGVEKYIPPKKGKSHILFIIRELLSFKPKKKGTNIRETLRFFNNAAKKRSIVFLLSDFLAGDYQDALTIASRRHDMVGIHVYDQRDKELPPVGLIQAVDAETGGRQWVDAADKRVQQYYTQQFLQHTQYCRSAFLKSGAELVSVRTDEDYVKALQTFFLNRA</sequence>
<dbReference type="STRING" id="573321.SAMN04488505_101579"/>
<protein>
    <recommendedName>
        <fullName evidence="1">DUF58 domain-containing protein</fullName>
    </recommendedName>
</protein>
<dbReference type="InterPro" id="IPR036465">
    <property type="entry name" value="vWFA_dom_sf"/>
</dbReference>
<feature type="domain" description="DUF58" evidence="1">
    <location>
        <begin position="42"/>
        <end position="253"/>
    </location>
</feature>
<keyword evidence="3" id="KW-1185">Reference proteome</keyword>
<evidence type="ECO:0000313" key="2">
    <source>
        <dbReference type="EMBL" id="SEK62995.1"/>
    </source>
</evidence>
<reference evidence="2 3" key="1">
    <citation type="submission" date="2016-10" db="EMBL/GenBank/DDBJ databases">
        <authorList>
            <person name="de Groot N.N."/>
        </authorList>
    </citation>
    <scope>NUCLEOTIDE SEQUENCE [LARGE SCALE GENOMIC DNA]</scope>
    <source>
        <strain evidence="2 3">DSM 21039</strain>
    </source>
</reference>
<dbReference type="Proteomes" id="UP000198984">
    <property type="component" value="Unassembled WGS sequence"/>
</dbReference>
<dbReference type="InterPro" id="IPR002881">
    <property type="entry name" value="DUF58"/>
</dbReference>
<dbReference type="Gene3D" id="3.40.50.410">
    <property type="entry name" value="von Willebrand factor, type A domain"/>
    <property type="match status" value="1"/>
</dbReference>
<dbReference type="OrthoDB" id="9776116at2"/>
<dbReference type="CDD" id="cd00198">
    <property type="entry name" value="vWFA"/>
    <property type="match status" value="1"/>
</dbReference>
<organism evidence="2 3">
    <name type="scientific">Chitinophaga rupis</name>
    <dbReference type="NCBI Taxonomy" id="573321"/>
    <lineage>
        <taxon>Bacteria</taxon>
        <taxon>Pseudomonadati</taxon>
        <taxon>Bacteroidota</taxon>
        <taxon>Chitinophagia</taxon>
        <taxon>Chitinophagales</taxon>
        <taxon>Chitinophagaceae</taxon>
        <taxon>Chitinophaga</taxon>
    </lineage>
</organism>
<dbReference type="SUPFAM" id="SSF53300">
    <property type="entry name" value="vWA-like"/>
    <property type="match status" value="1"/>
</dbReference>
<evidence type="ECO:0000259" key="1">
    <source>
        <dbReference type="Pfam" id="PF01882"/>
    </source>
</evidence>
<dbReference type="EMBL" id="FOBB01000001">
    <property type="protein sequence ID" value="SEK62995.1"/>
    <property type="molecule type" value="Genomic_DNA"/>
</dbReference>
<dbReference type="RefSeq" id="WP_089906634.1">
    <property type="nucleotide sequence ID" value="NZ_FOBB01000001.1"/>
</dbReference>
<accession>A0A1H7IQE1</accession>
<evidence type="ECO:0000313" key="3">
    <source>
        <dbReference type="Proteomes" id="UP000198984"/>
    </source>
</evidence>
<dbReference type="AlphaFoldDB" id="A0A1H7IQE1"/>
<dbReference type="PANTHER" id="PTHR33608:SF6">
    <property type="entry name" value="BLL2464 PROTEIN"/>
    <property type="match status" value="1"/>
</dbReference>
<dbReference type="PANTHER" id="PTHR33608">
    <property type="entry name" value="BLL2464 PROTEIN"/>
    <property type="match status" value="1"/>
</dbReference>
<proteinExistence type="predicted"/>
<dbReference type="Pfam" id="PF01882">
    <property type="entry name" value="DUF58"/>
    <property type="match status" value="1"/>
</dbReference>
<gene>
    <name evidence="2" type="ORF">SAMN04488505_101579</name>
</gene>
<name>A0A1H7IQE1_9BACT</name>